<protein>
    <submittedName>
        <fullName evidence="1">Uncharacterized protein</fullName>
    </submittedName>
</protein>
<sequence length="132" mass="15512">PFGWLGQKPKTYFEQAKQLILDEKRKLHAKFLWFKFHDIERSILESAIGRGDRQLCNVIEAAWQNGAKFDLWDECFDPALWRGAFEKLGINLENLAQRRFAPDEILPWEHLGGPEKRYLLGHLEKAMEETKS</sequence>
<name>X1HT04_9ZZZZ</name>
<gene>
    <name evidence="1" type="ORF">S03H2_33421</name>
</gene>
<dbReference type="AlphaFoldDB" id="X1HT04"/>
<proteinExistence type="predicted"/>
<organism evidence="1">
    <name type="scientific">marine sediment metagenome</name>
    <dbReference type="NCBI Taxonomy" id="412755"/>
    <lineage>
        <taxon>unclassified sequences</taxon>
        <taxon>metagenomes</taxon>
        <taxon>ecological metagenomes</taxon>
    </lineage>
</organism>
<reference evidence="1" key="1">
    <citation type="journal article" date="2014" name="Front. Microbiol.">
        <title>High frequency of phylogenetically diverse reductive dehalogenase-homologous genes in deep subseafloor sedimentary metagenomes.</title>
        <authorList>
            <person name="Kawai M."/>
            <person name="Futagami T."/>
            <person name="Toyoda A."/>
            <person name="Takaki Y."/>
            <person name="Nishi S."/>
            <person name="Hori S."/>
            <person name="Arai W."/>
            <person name="Tsubouchi T."/>
            <person name="Morono Y."/>
            <person name="Uchiyama I."/>
            <person name="Ito T."/>
            <person name="Fujiyama A."/>
            <person name="Inagaki F."/>
            <person name="Takami H."/>
        </authorList>
    </citation>
    <scope>NUCLEOTIDE SEQUENCE</scope>
    <source>
        <strain evidence="1">Expedition CK06-06</strain>
    </source>
</reference>
<feature type="non-terminal residue" evidence="1">
    <location>
        <position position="1"/>
    </location>
</feature>
<dbReference type="PANTHER" id="PTHR42731">
    <property type="entry name" value="SLL1084 PROTEIN"/>
    <property type="match status" value="1"/>
</dbReference>
<comment type="caution">
    <text evidence="1">The sequence shown here is derived from an EMBL/GenBank/DDBJ whole genome shotgun (WGS) entry which is preliminary data.</text>
</comment>
<dbReference type="EMBL" id="BARU01020341">
    <property type="protein sequence ID" value="GAH48408.1"/>
    <property type="molecule type" value="Genomic_DNA"/>
</dbReference>
<dbReference type="PANTHER" id="PTHR42731:SF1">
    <property type="entry name" value="RADICAL SAM DOMAIN PROTEIN"/>
    <property type="match status" value="1"/>
</dbReference>
<accession>X1HT04</accession>
<evidence type="ECO:0000313" key="1">
    <source>
        <dbReference type="EMBL" id="GAH48408.1"/>
    </source>
</evidence>